<protein>
    <submittedName>
        <fullName evidence="9">L,D-transpeptidase</fullName>
    </submittedName>
</protein>
<dbReference type="Proteomes" id="UP000565205">
    <property type="component" value="Unassembled WGS sequence"/>
</dbReference>
<comment type="similarity">
    <text evidence="2">Belongs to the YkuD family.</text>
</comment>
<keyword evidence="3" id="KW-0808">Transferase</keyword>
<dbReference type="EMBL" id="JABXXQ010000054">
    <property type="protein sequence ID" value="NVN29646.1"/>
    <property type="molecule type" value="Genomic_DNA"/>
</dbReference>
<reference evidence="8 10" key="2">
    <citation type="submission" date="2020-08" db="EMBL/GenBank/DDBJ databases">
        <title>Genomic Encyclopedia of Type Strains, Phase III (KMG-III): the genomes of soil and plant-associated and newly described type strains.</title>
        <authorList>
            <person name="Whitman W."/>
        </authorList>
    </citation>
    <scope>NUCLEOTIDE SEQUENCE [LARGE SCALE GENOMIC DNA]</scope>
    <source>
        <strain evidence="8 10">CECT 8088</strain>
    </source>
</reference>
<evidence type="ECO:0000256" key="6">
    <source>
        <dbReference type="ARBA" id="ARBA00023316"/>
    </source>
</evidence>
<evidence type="ECO:0000256" key="3">
    <source>
        <dbReference type="ARBA" id="ARBA00022679"/>
    </source>
</evidence>
<evidence type="ECO:0000313" key="11">
    <source>
        <dbReference type="Proteomes" id="UP000565205"/>
    </source>
</evidence>
<dbReference type="RefSeq" id="WP_176622514.1">
    <property type="nucleotide sequence ID" value="NZ_JACHXV010000008.1"/>
</dbReference>
<dbReference type="Gene3D" id="2.40.440.10">
    <property type="entry name" value="L,D-transpeptidase catalytic domain-like"/>
    <property type="match status" value="1"/>
</dbReference>
<feature type="compositionally biased region" description="Pro residues" evidence="7">
    <location>
        <begin position="318"/>
        <end position="331"/>
    </location>
</feature>
<gene>
    <name evidence="8" type="ORF">FHR90_002378</name>
    <name evidence="9" type="ORF">HUK83_04750</name>
</gene>
<dbReference type="InterPro" id="IPR038063">
    <property type="entry name" value="Transpep_catalytic_dom"/>
</dbReference>
<dbReference type="GO" id="GO:0071555">
    <property type="term" value="P:cell wall organization"/>
    <property type="evidence" value="ECO:0007669"/>
    <property type="project" value="UniProtKB-KW"/>
</dbReference>
<keyword evidence="4" id="KW-0133">Cell shape</keyword>
<dbReference type="Proteomes" id="UP000557688">
    <property type="component" value="Unassembled WGS sequence"/>
</dbReference>
<evidence type="ECO:0000256" key="1">
    <source>
        <dbReference type="ARBA" id="ARBA00004752"/>
    </source>
</evidence>
<dbReference type="CDD" id="cd16913">
    <property type="entry name" value="YkuD_like"/>
    <property type="match status" value="1"/>
</dbReference>
<evidence type="ECO:0000256" key="2">
    <source>
        <dbReference type="ARBA" id="ARBA00005992"/>
    </source>
</evidence>
<dbReference type="InterPro" id="IPR005490">
    <property type="entry name" value="LD_TPept_cat_dom"/>
</dbReference>
<dbReference type="UniPathway" id="UPA00219"/>
<keyword evidence="10" id="KW-1185">Reference proteome</keyword>
<name>A0A839UXK9_9PROT</name>
<dbReference type="GO" id="GO:0009252">
    <property type="term" value="P:peptidoglycan biosynthetic process"/>
    <property type="evidence" value="ECO:0007669"/>
    <property type="project" value="UniProtKB-UniPathway"/>
</dbReference>
<evidence type="ECO:0000313" key="10">
    <source>
        <dbReference type="Proteomes" id="UP000557688"/>
    </source>
</evidence>
<sequence length="331" mass="35192">MPRLTFHPRPICLAVLLLTGPVAWDRAQAATGIDERMISMQMHQALGTKWLATPTPTAIRVVGAAQAMLRDRGVAIDRREALLIVDRAPSVQRLWVAIADPDPHEWAILGAVRVSTGKPGRKDHYKTPVGVFRLNGDVLGYRALGTKNEHGVRGIGIKGMRVWDFGWQTTQDWRNPDHVTAVRMEMHATDPTLLEYRLGHPDSEGCIRIPTAFNAALDHTGLIDRAFIEGAEYSAADAALLPKDRASSPLAGDTLVVFDSSEPHAAPSDPDLAEKIEADFAAYLAQKAAATGAAPAAADQTDDSAPEGQPGAAAALPVPSPSPAASPAPGG</sequence>
<dbReference type="SUPFAM" id="SSF141523">
    <property type="entry name" value="L,D-transpeptidase catalytic domain-like"/>
    <property type="match status" value="1"/>
</dbReference>
<keyword evidence="5" id="KW-0573">Peptidoglycan synthesis</keyword>
<feature type="region of interest" description="Disordered" evidence="7">
    <location>
        <begin position="291"/>
        <end position="331"/>
    </location>
</feature>
<organism evidence="8 10">
    <name type="scientific">Endobacter medicaginis</name>
    <dbReference type="NCBI Taxonomy" id="1181271"/>
    <lineage>
        <taxon>Bacteria</taxon>
        <taxon>Pseudomonadati</taxon>
        <taxon>Pseudomonadota</taxon>
        <taxon>Alphaproteobacteria</taxon>
        <taxon>Acetobacterales</taxon>
        <taxon>Acetobacteraceae</taxon>
        <taxon>Endobacter</taxon>
    </lineage>
</organism>
<dbReference type="GO" id="GO:0008360">
    <property type="term" value="P:regulation of cell shape"/>
    <property type="evidence" value="ECO:0007669"/>
    <property type="project" value="UniProtKB-KW"/>
</dbReference>
<dbReference type="GO" id="GO:0004180">
    <property type="term" value="F:carboxypeptidase activity"/>
    <property type="evidence" value="ECO:0007669"/>
    <property type="project" value="UniProtKB-ARBA"/>
</dbReference>
<evidence type="ECO:0000313" key="9">
    <source>
        <dbReference type="EMBL" id="NVN29646.1"/>
    </source>
</evidence>
<proteinExistence type="inferred from homology"/>
<comment type="caution">
    <text evidence="8">The sequence shown here is derived from an EMBL/GenBank/DDBJ whole genome shotgun (WGS) entry which is preliminary data.</text>
</comment>
<evidence type="ECO:0000313" key="8">
    <source>
        <dbReference type="EMBL" id="MBB3174537.1"/>
    </source>
</evidence>
<accession>A0A839UXK9</accession>
<dbReference type="AlphaFoldDB" id="A0A839UXK9"/>
<evidence type="ECO:0000256" key="4">
    <source>
        <dbReference type="ARBA" id="ARBA00022960"/>
    </source>
</evidence>
<dbReference type="GO" id="GO:0016740">
    <property type="term" value="F:transferase activity"/>
    <property type="evidence" value="ECO:0007669"/>
    <property type="project" value="UniProtKB-KW"/>
</dbReference>
<evidence type="ECO:0000256" key="7">
    <source>
        <dbReference type="SAM" id="MobiDB-lite"/>
    </source>
</evidence>
<reference evidence="9 11" key="1">
    <citation type="submission" date="2020-06" db="EMBL/GenBank/DDBJ databases">
        <title>Description of novel acetic acid bacteria.</title>
        <authorList>
            <person name="Sombolestani A."/>
        </authorList>
    </citation>
    <scope>NUCLEOTIDE SEQUENCE [LARGE SCALE GENOMIC DNA]</scope>
    <source>
        <strain evidence="9 11">LMG 26838</strain>
    </source>
</reference>
<keyword evidence="6" id="KW-0961">Cell wall biogenesis/degradation</keyword>
<evidence type="ECO:0000256" key="5">
    <source>
        <dbReference type="ARBA" id="ARBA00022984"/>
    </source>
</evidence>
<comment type="pathway">
    <text evidence="1">Cell wall biogenesis; peptidoglycan biosynthesis.</text>
</comment>
<dbReference type="EMBL" id="JACHXV010000008">
    <property type="protein sequence ID" value="MBB3174537.1"/>
    <property type="molecule type" value="Genomic_DNA"/>
</dbReference>